<name>A0A6J5ZC28_9ZZZZ</name>
<proteinExistence type="predicted"/>
<dbReference type="EMBL" id="CAESAF010000057">
    <property type="protein sequence ID" value="CAB4337103.1"/>
    <property type="molecule type" value="Genomic_DNA"/>
</dbReference>
<sequence>MKGLFIPNPALLTKTSTALFAMNSSTLVQPASVAKSATITMDSAPYFSHNPAARSFSLASSRETKMRLNPSAASKRVKLSPIPDDAPVTKAHFFMSPPLFISVHRMHRLVQQDLLV</sequence>
<organism evidence="1">
    <name type="scientific">freshwater metagenome</name>
    <dbReference type="NCBI Taxonomy" id="449393"/>
    <lineage>
        <taxon>unclassified sequences</taxon>
        <taxon>metagenomes</taxon>
        <taxon>ecological metagenomes</taxon>
    </lineage>
</organism>
<dbReference type="AlphaFoldDB" id="A0A6J5ZC28"/>
<gene>
    <name evidence="1" type="ORF">UFOPK3574_00634</name>
</gene>
<evidence type="ECO:0000313" key="1">
    <source>
        <dbReference type="EMBL" id="CAB4337103.1"/>
    </source>
</evidence>
<protein>
    <submittedName>
        <fullName evidence="1">Unannotated protein</fullName>
    </submittedName>
</protein>
<accession>A0A6J5ZC28</accession>
<reference evidence="1" key="1">
    <citation type="submission" date="2020-05" db="EMBL/GenBank/DDBJ databases">
        <authorList>
            <person name="Chiriac C."/>
            <person name="Salcher M."/>
            <person name="Ghai R."/>
            <person name="Kavagutti S V."/>
        </authorList>
    </citation>
    <scope>NUCLEOTIDE SEQUENCE</scope>
</reference>